<comment type="caution">
    <text evidence="1">The sequence shown here is derived from an EMBL/GenBank/DDBJ whole genome shotgun (WGS) entry which is preliminary data.</text>
</comment>
<dbReference type="AlphaFoldDB" id="A0A6G0WV80"/>
<dbReference type="SMART" id="SM00368">
    <property type="entry name" value="LRR_RI"/>
    <property type="match status" value="3"/>
</dbReference>
<dbReference type="Proteomes" id="UP000481153">
    <property type="component" value="Unassembled WGS sequence"/>
</dbReference>
<dbReference type="VEuPathDB" id="FungiDB:AeMF1_006714"/>
<name>A0A6G0WV80_9STRA</name>
<dbReference type="InterPro" id="IPR032675">
    <property type="entry name" value="LRR_dom_sf"/>
</dbReference>
<reference evidence="1 2" key="1">
    <citation type="submission" date="2019-07" db="EMBL/GenBank/DDBJ databases">
        <title>Genomics analysis of Aphanomyces spp. identifies a new class of oomycete effector associated with host adaptation.</title>
        <authorList>
            <person name="Gaulin E."/>
        </authorList>
    </citation>
    <scope>NUCLEOTIDE SEQUENCE [LARGE SCALE GENOMIC DNA]</scope>
    <source>
        <strain evidence="1 2">ATCC 201684</strain>
    </source>
</reference>
<dbReference type="SUPFAM" id="SSF52047">
    <property type="entry name" value="RNI-like"/>
    <property type="match status" value="1"/>
</dbReference>
<keyword evidence="2" id="KW-1185">Reference proteome</keyword>
<evidence type="ECO:0008006" key="3">
    <source>
        <dbReference type="Google" id="ProtNLM"/>
    </source>
</evidence>
<evidence type="ECO:0000313" key="2">
    <source>
        <dbReference type="Proteomes" id="UP000481153"/>
    </source>
</evidence>
<sequence>MKRRRLAPALVTCLPAELLQYIALFLADSETFFACLDAFQACNLLGDLLCFTKLRETMEPCCLWPQVRLGHSPTPSELASLEIAVKYTTGIQLGGIFDVHWLHRPSFAVTTISVYLKACPFEVPSLAMVHDWSIQLPRLSVRHLDIPAIHVEALQPLFTAESSLSSLRLDLGSYPDALETILAFLRVSKLTSLTLDSSTSCCTSYSIPPHLFPHLISWLRREPVESLCLSYLDFRPVELLLPAFFDALALSTSLEHLTLKHSTLPVFSCQSLPPLKNFAVDECFMSSQAFSSLCSALNASDISSFTLTRHPVTWDASRGSIGDLVAGSSKLTTLVLRQMTLGEEDARQLCAGLKRSNVAELRLQDIGFRGRGLQILTEALPAIKSLRKLGLHGDFIGDRTCRCVGKILRASTLEHLDFSRNNITDMGAFHLSRGIAGPTKLKRLLLDYNRITVTGASALQRSFRRRTSISLQGNAMTPQDIAGLCGIAPTV</sequence>
<proteinExistence type="predicted"/>
<accession>A0A6G0WV80</accession>
<organism evidence="1 2">
    <name type="scientific">Aphanomyces euteiches</name>
    <dbReference type="NCBI Taxonomy" id="100861"/>
    <lineage>
        <taxon>Eukaryota</taxon>
        <taxon>Sar</taxon>
        <taxon>Stramenopiles</taxon>
        <taxon>Oomycota</taxon>
        <taxon>Saprolegniomycetes</taxon>
        <taxon>Saprolegniales</taxon>
        <taxon>Verrucalvaceae</taxon>
        <taxon>Aphanomyces</taxon>
    </lineage>
</organism>
<protein>
    <recommendedName>
        <fullName evidence="3">F-box domain-containing protein</fullName>
    </recommendedName>
</protein>
<dbReference type="PANTHER" id="PTHR24112">
    <property type="entry name" value="LEUCINE-RICH REPEAT, ISOFORM F-RELATED"/>
    <property type="match status" value="1"/>
</dbReference>
<dbReference type="Pfam" id="PF13516">
    <property type="entry name" value="LRR_6"/>
    <property type="match status" value="2"/>
</dbReference>
<dbReference type="Gene3D" id="3.80.10.10">
    <property type="entry name" value="Ribonuclease Inhibitor"/>
    <property type="match status" value="2"/>
</dbReference>
<dbReference type="InterPro" id="IPR001611">
    <property type="entry name" value="Leu-rich_rpt"/>
</dbReference>
<dbReference type="EMBL" id="VJMJ01000143">
    <property type="protein sequence ID" value="KAF0731452.1"/>
    <property type="molecule type" value="Genomic_DNA"/>
</dbReference>
<gene>
    <name evidence="1" type="ORF">Ae201684_011353</name>
</gene>
<dbReference type="InterPro" id="IPR051279">
    <property type="entry name" value="PP1-Reg/Actin-Interact_Protein"/>
</dbReference>
<evidence type="ECO:0000313" key="1">
    <source>
        <dbReference type="EMBL" id="KAF0731452.1"/>
    </source>
</evidence>